<proteinExistence type="predicted"/>
<dbReference type="PATRIC" id="fig|35623.3.peg.1204"/>
<keyword evidence="1" id="KW-0812">Transmembrane</keyword>
<dbReference type="AlphaFoldDB" id="A0A061AJW4"/>
<keyword evidence="1" id="KW-0472">Membrane</keyword>
<protein>
    <submittedName>
        <fullName evidence="2">Uncharacterized protein</fullName>
    </submittedName>
</protein>
<evidence type="ECO:0000256" key="1">
    <source>
        <dbReference type="SAM" id="Phobius"/>
    </source>
</evidence>
<evidence type="ECO:0000313" key="3">
    <source>
        <dbReference type="Proteomes" id="UP000032434"/>
    </source>
</evidence>
<reference evidence="3" key="1">
    <citation type="submission" date="2014-05" db="EMBL/GenBank/DDBJ databases">
        <authorList>
            <person name="Kube M."/>
        </authorList>
    </citation>
    <scope>NUCLEOTIDE SEQUENCE [LARGE SCALE GENOMIC DNA]</scope>
</reference>
<dbReference type="EMBL" id="LK028559">
    <property type="protein sequence ID" value="CDR31277.1"/>
    <property type="molecule type" value="Genomic_DNA"/>
</dbReference>
<organism evidence="2 3">
    <name type="scientific">Acholeplasma oculi</name>
    <dbReference type="NCBI Taxonomy" id="35623"/>
    <lineage>
        <taxon>Bacteria</taxon>
        <taxon>Bacillati</taxon>
        <taxon>Mycoplasmatota</taxon>
        <taxon>Mollicutes</taxon>
        <taxon>Acholeplasmatales</taxon>
        <taxon>Acholeplasmataceae</taxon>
        <taxon>Acholeplasma</taxon>
    </lineage>
</organism>
<dbReference type="KEGG" id="aoc:Aocu_12040"/>
<dbReference type="InParanoid" id="A0A061AJW4"/>
<keyword evidence="3" id="KW-1185">Reference proteome</keyword>
<feature type="transmembrane region" description="Helical" evidence="1">
    <location>
        <begin position="6"/>
        <end position="24"/>
    </location>
</feature>
<accession>A0A061AJW4</accession>
<name>A0A061AJW4_9MOLU</name>
<evidence type="ECO:0000313" key="2">
    <source>
        <dbReference type="EMBL" id="CDR31277.1"/>
    </source>
</evidence>
<sequence length="146" mass="16688">MRKKVYSITIITAILLLVISFIVLSNRTTEGIPHGIYFRLDEGGSMIKDGFESGWSIKNKEAEHRYLTYRIKNIDGVIYFEIELLEEDGYSSQVSGLYRYKVQYDDKTKILVVTMHADSVGNPSVVPNSEFDLKEFQFKKSGFSIG</sequence>
<keyword evidence="1" id="KW-1133">Transmembrane helix</keyword>
<dbReference type="RefSeq" id="WP_045749711.1">
    <property type="nucleotide sequence ID" value="NZ_FUZK01000001.1"/>
</dbReference>
<dbReference type="Proteomes" id="UP000032434">
    <property type="component" value="Chromosome 1"/>
</dbReference>
<dbReference type="HOGENOM" id="CLU_1763979_0_0_14"/>
<gene>
    <name evidence="2" type="ORF">Aocu_12040</name>
</gene>